<dbReference type="PANTHER" id="PTHR34490:SF1">
    <property type="entry name" value="GALAXIN-LIKE"/>
    <property type="match status" value="1"/>
</dbReference>
<feature type="region of interest" description="Disordered" evidence="1">
    <location>
        <begin position="1"/>
        <end position="21"/>
    </location>
</feature>
<keyword evidence="2" id="KW-0472">Membrane</keyword>
<dbReference type="Proteomes" id="UP000887575">
    <property type="component" value="Unassembled WGS sequence"/>
</dbReference>
<keyword evidence="4" id="KW-1185">Reference proteome</keyword>
<dbReference type="PANTHER" id="PTHR34490">
    <property type="entry name" value="PROTEIN CBG12054-RELATED"/>
    <property type="match status" value="1"/>
</dbReference>
<evidence type="ECO:0000256" key="1">
    <source>
        <dbReference type="SAM" id="MobiDB-lite"/>
    </source>
</evidence>
<reference evidence="5" key="1">
    <citation type="submission" date="2024-02" db="UniProtKB">
        <authorList>
            <consortium name="WormBaseParasite"/>
        </authorList>
    </citation>
    <scope>IDENTIFICATION</scope>
</reference>
<dbReference type="Pfam" id="PF24748">
    <property type="entry name" value="Galaxin_repeat"/>
    <property type="match status" value="1"/>
</dbReference>
<evidence type="ECO:0000313" key="5">
    <source>
        <dbReference type="WBParaSite" id="MBELARI_LOCUS11949"/>
    </source>
</evidence>
<accession>A0AAF3ED98</accession>
<feature type="region of interest" description="Disordered" evidence="1">
    <location>
        <begin position="88"/>
        <end position="125"/>
    </location>
</feature>
<keyword evidence="2" id="KW-1133">Transmembrane helix</keyword>
<sequence length="436" mass="48360">MALKRARGTRAQAQTIAPTESETAIRTIERDQINGTLSALVPEDPLSTEEAPIDVPDHQELHRRLHAAHHARAVDELNSNHLKRGKEKVIKTKRRSKNGQNQSKNTDEFEFTRTTLTKSSSTKTNERTIEWNDGVSRLLLEEAPMINQSNFHLKVCENDDEIEMERSFEEVQQILEFHDEQRETDDSSVIGQMLGQMLSNDVIQCVLLAVIAAFFLPLVYAQNLQIQACCGGQAQLAECQNFTRAQDLLGVACCGLQPYNAFTKICCNGAVRYRQTPDGRYAELCCGTSTLAYDQTCCDGVVHNVASGDCCGAVVYSKSDPNLKCCNETLVRSNSPNDICCGSTTFDGGRTQMCCGESVFQLSDFDSCCESPDGDFSQYNSATQFCCGTPQQRNGNIACCYLRQNGQLIQASYDKTTQCCQFPFQLISPMVNNTCI</sequence>
<dbReference type="InterPro" id="IPR056601">
    <property type="entry name" value="Galaxin_dom"/>
</dbReference>
<feature type="compositionally biased region" description="Basic residues" evidence="1">
    <location>
        <begin position="88"/>
        <end position="97"/>
    </location>
</feature>
<keyword evidence="2" id="KW-0812">Transmembrane</keyword>
<evidence type="ECO:0000313" key="4">
    <source>
        <dbReference type="Proteomes" id="UP000887575"/>
    </source>
</evidence>
<evidence type="ECO:0000259" key="3">
    <source>
        <dbReference type="Pfam" id="PF24748"/>
    </source>
</evidence>
<feature type="compositionally biased region" description="Low complexity" evidence="1">
    <location>
        <begin position="112"/>
        <end position="123"/>
    </location>
</feature>
<dbReference type="WBParaSite" id="MBELARI_LOCUS11949">
    <property type="protein sequence ID" value="MBELARI_LOCUS11949"/>
    <property type="gene ID" value="MBELARI_LOCUS11949"/>
</dbReference>
<feature type="compositionally biased region" description="Polar residues" evidence="1">
    <location>
        <begin position="11"/>
        <end position="21"/>
    </location>
</feature>
<protein>
    <recommendedName>
        <fullName evidence="3">Galaxin-like repeats domain-containing protein</fullName>
    </recommendedName>
</protein>
<feature type="domain" description="Galaxin-like repeats" evidence="3">
    <location>
        <begin position="252"/>
        <end position="388"/>
    </location>
</feature>
<name>A0AAF3ED98_9BILA</name>
<dbReference type="InterPro" id="IPR055284">
    <property type="entry name" value="Galaxin-like"/>
</dbReference>
<organism evidence="4 5">
    <name type="scientific">Mesorhabditis belari</name>
    <dbReference type="NCBI Taxonomy" id="2138241"/>
    <lineage>
        <taxon>Eukaryota</taxon>
        <taxon>Metazoa</taxon>
        <taxon>Ecdysozoa</taxon>
        <taxon>Nematoda</taxon>
        <taxon>Chromadorea</taxon>
        <taxon>Rhabditida</taxon>
        <taxon>Rhabditina</taxon>
        <taxon>Rhabditomorpha</taxon>
        <taxon>Rhabditoidea</taxon>
        <taxon>Rhabditidae</taxon>
        <taxon>Mesorhabditinae</taxon>
        <taxon>Mesorhabditis</taxon>
    </lineage>
</organism>
<feature type="transmembrane region" description="Helical" evidence="2">
    <location>
        <begin position="202"/>
        <end position="220"/>
    </location>
</feature>
<dbReference type="AlphaFoldDB" id="A0AAF3ED98"/>
<proteinExistence type="predicted"/>
<evidence type="ECO:0000256" key="2">
    <source>
        <dbReference type="SAM" id="Phobius"/>
    </source>
</evidence>